<dbReference type="RefSeq" id="WP_147024073.1">
    <property type="nucleotide sequence ID" value="NZ_BJZU01000004.1"/>
</dbReference>
<sequence length="141" mass="16328">MPHYYFHLRTPHGLQWDTEGVPFTGLDEAYLDVCRAIAEMAVDLIQAGMPRVELLRYDFEIADREGRLLMDVPFAEVLDRNSVPARHRGGRGAGAEIERTRHLIALLHQQREALCANLSRTRELLDRLRSRDRDPRTMHRA</sequence>
<reference evidence="5" key="2">
    <citation type="journal article" date="2019" name="Int. J. Syst. Evol. Microbiol.">
        <title>The Global Catalogue of Microorganisms (GCM) 10K type strain sequencing project: providing services to taxonomists for standard genome sequencing and annotation.</title>
        <authorList>
            <consortium name="The Broad Institute Genomics Platform"/>
            <consortium name="The Broad Institute Genome Sequencing Center for Infectious Disease"/>
            <person name="Wu L."/>
            <person name="Ma J."/>
        </authorList>
    </citation>
    <scope>NUCLEOTIDE SEQUENCE [LARGE SCALE GENOMIC DNA]</scope>
    <source>
        <strain evidence="5">NBRC 107715</strain>
    </source>
</reference>
<dbReference type="InterPro" id="IPR054189">
    <property type="entry name" value="DUF6894"/>
</dbReference>
<keyword evidence="5" id="KW-1185">Reference proteome</keyword>
<accession>A0A512IXL1</accession>
<name>A0A512IXL1_9HYPH</name>
<dbReference type="EMBL" id="BJZU01000004">
    <property type="protein sequence ID" value="GEP02393.1"/>
    <property type="molecule type" value="Genomic_DNA"/>
</dbReference>
<evidence type="ECO:0000313" key="4">
    <source>
        <dbReference type="Proteomes" id="UP000321960"/>
    </source>
</evidence>
<dbReference type="Proteomes" id="UP001156856">
    <property type="component" value="Unassembled WGS sequence"/>
</dbReference>
<dbReference type="AlphaFoldDB" id="A0A512IXL1"/>
<dbReference type="OrthoDB" id="7999639at2"/>
<dbReference type="EMBL" id="BSPK01000117">
    <property type="protein sequence ID" value="GLS67772.1"/>
    <property type="molecule type" value="Genomic_DNA"/>
</dbReference>
<evidence type="ECO:0000259" key="1">
    <source>
        <dbReference type="Pfam" id="PF21834"/>
    </source>
</evidence>
<reference evidence="2 4" key="3">
    <citation type="submission" date="2019-07" db="EMBL/GenBank/DDBJ databases">
        <title>Whole genome shotgun sequence of Methylobacterium oxalidis NBRC 107715.</title>
        <authorList>
            <person name="Hosoyama A."/>
            <person name="Uohara A."/>
            <person name="Ohji S."/>
            <person name="Ichikawa N."/>
        </authorList>
    </citation>
    <scope>NUCLEOTIDE SEQUENCE [LARGE SCALE GENOMIC DNA]</scope>
    <source>
        <strain evidence="2 4">NBRC 107715</strain>
    </source>
</reference>
<organism evidence="2 4">
    <name type="scientific">Methylobacterium oxalidis</name>
    <dbReference type="NCBI Taxonomy" id="944322"/>
    <lineage>
        <taxon>Bacteria</taxon>
        <taxon>Pseudomonadati</taxon>
        <taxon>Pseudomonadota</taxon>
        <taxon>Alphaproteobacteria</taxon>
        <taxon>Hyphomicrobiales</taxon>
        <taxon>Methylobacteriaceae</taxon>
        <taxon>Methylobacterium</taxon>
    </lineage>
</organism>
<evidence type="ECO:0000313" key="3">
    <source>
        <dbReference type="EMBL" id="GLS67772.1"/>
    </source>
</evidence>
<reference evidence="3" key="4">
    <citation type="submission" date="2023-01" db="EMBL/GenBank/DDBJ databases">
        <title>Draft genome sequence of Methylobacterium oxalidis strain NBRC 107715.</title>
        <authorList>
            <person name="Sun Q."/>
            <person name="Mori K."/>
        </authorList>
    </citation>
    <scope>NUCLEOTIDE SEQUENCE</scope>
    <source>
        <strain evidence="3">NBRC 107715</strain>
    </source>
</reference>
<gene>
    <name evidence="3" type="ORF">GCM10007888_61570</name>
    <name evidence="2" type="ORF">MOX02_04310</name>
</gene>
<feature type="domain" description="DUF6894" evidence="1">
    <location>
        <begin position="3"/>
        <end position="75"/>
    </location>
</feature>
<reference evidence="3" key="1">
    <citation type="journal article" date="2014" name="Int. J. Syst. Evol. Microbiol.">
        <title>Complete genome of a new Firmicutes species belonging to the dominant human colonic microbiota ('Ruminococcus bicirculans') reveals two chromosomes and a selective capacity to utilize plant glucans.</title>
        <authorList>
            <consortium name="NISC Comparative Sequencing Program"/>
            <person name="Wegmann U."/>
            <person name="Louis P."/>
            <person name="Goesmann A."/>
            <person name="Henrissat B."/>
            <person name="Duncan S.H."/>
            <person name="Flint H.J."/>
        </authorList>
    </citation>
    <scope>NUCLEOTIDE SEQUENCE</scope>
    <source>
        <strain evidence="3">NBRC 107715</strain>
    </source>
</reference>
<evidence type="ECO:0000313" key="5">
    <source>
        <dbReference type="Proteomes" id="UP001156856"/>
    </source>
</evidence>
<protein>
    <recommendedName>
        <fullName evidence="1">DUF6894 domain-containing protein</fullName>
    </recommendedName>
</protein>
<dbReference type="Pfam" id="PF21834">
    <property type="entry name" value="DUF6894"/>
    <property type="match status" value="1"/>
</dbReference>
<evidence type="ECO:0000313" key="2">
    <source>
        <dbReference type="EMBL" id="GEP02393.1"/>
    </source>
</evidence>
<comment type="caution">
    <text evidence="2">The sequence shown here is derived from an EMBL/GenBank/DDBJ whole genome shotgun (WGS) entry which is preliminary data.</text>
</comment>
<dbReference type="Proteomes" id="UP000321960">
    <property type="component" value="Unassembled WGS sequence"/>
</dbReference>
<proteinExistence type="predicted"/>